<keyword evidence="4" id="KW-1003">Cell membrane</keyword>
<evidence type="ECO:0000256" key="14">
    <source>
        <dbReference type="ARBA" id="ARBA00023288"/>
    </source>
</evidence>
<keyword evidence="14" id="KW-0449">Lipoprotein</keyword>
<evidence type="ECO:0000256" key="15">
    <source>
        <dbReference type="PROSITE-ProRule" id="PRU01356"/>
    </source>
</evidence>
<keyword evidence="19" id="KW-1185">Reference proteome</keyword>
<dbReference type="RefSeq" id="XP_007753474.1">
    <property type="nucleotide sequence ID" value="XM_007755284.1"/>
</dbReference>
<comment type="caution">
    <text evidence="18">The sequence shown here is derived from an EMBL/GenBank/DDBJ whole genome shotgun (WGS) entry which is preliminary data.</text>
</comment>
<organism evidence="18 19">
    <name type="scientific">Cladophialophora yegresii CBS 114405</name>
    <dbReference type="NCBI Taxonomy" id="1182544"/>
    <lineage>
        <taxon>Eukaryota</taxon>
        <taxon>Fungi</taxon>
        <taxon>Dikarya</taxon>
        <taxon>Ascomycota</taxon>
        <taxon>Pezizomycotina</taxon>
        <taxon>Eurotiomycetes</taxon>
        <taxon>Chaetothyriomycetidae</taxon>
        <taxon>Chaetothyriales</taxon>
        <taxon>Herpotrichiellaceae</taxon>
        <taxon>Cladophialophora</taxon>
    </lineage>
</organism>
<evidence type="ECO:0000256" key="11">
    <source>
        <dbReference type="ARBA" id="ARBA00023136"/>
    </source>
</evidence>
<dbReference type="Proteomes" id="UP000019473">
    <property type="component" value="Unassembled WGS sequence"/>
</dbReference>
<dbReference type="AlphaFoldDB" id="W9W9Y2"/>
<evidence type="ECO:0000256" key="2">
    <source>
        <dbReference type="ARBA" id="ARBA00004613"/>
    </source>
</evidence>
<evidence type="ECO:0000256" key="12">
    <source>
        <dbReference type="ARBA" id="ARBA00023157"/>
    </source>
</evidence>
<dbReference type="SMART" id="SM00747">
    <property type="entry name" value="CFEM"/>
    <property type="match status" value="1"/>
</dbReference>
<evidence type="ECO:0000256" key="5">
    <source>
        <dbReference type="ARBA" id="ARBA00022525"/>
    </source>
</evidence>
<feature type="disulfide bond" evidence="15">
    <location>
        <begin position="50"/>
        <end position="83"/>
    </location>
</feature>
<keyword evidence="5" id="KW-0964">Secreted</keyword>
<feature type="disulfide bond" evidence="15">
    <location>
        <begin position="27"/>
        <end position="67"/>
    </location>
</feature>
<dbReference type="PANTHER" id="PTHR37928">
    <property type="entry name" value="CFEM DOMAIN PROTEIN (AFU_ORTHOLOGUE AFUA_6G14090)"/>
    <property type="match status" value="1"/>
</dbReference>
<dbReference type="Pfam" id="PF05730">
    <property type="entry name" value="CFEM"/>
    <property type="match status" value="1"/>
</dbReference>
<dbReference type="VEuPathDB" id="FungiDB:A1O7_01246"/>
<evidence type="ECO:0000256" key="7">
    <source>
        <dbReference type="ARBA" id="ARBA00022622"/>
    </source>
</evidence>
<feature type="domain" description="CFEM" evidence="17">
    <location>
        <begin position="1"/>
        <end position="110"/>
    </location>
</feature>
<dbReference type="InterPro" id="IPR008427">
    <property type="entry name" value="Extracellular_membr_CFEM_dom"/>
</dbReference>
<name>W9W9Y2_9EURO</name>
<keyword evidence="6 15" id="KW-0349">Heme</keyword>
<accession>W9W9Y2</accession>
<keyword evidence="12 15" id="KW-1015">Disulfide bond</keyword>
<dbReference type="EMBL" id="AMGW01000001">
    <property type="protein sequence ID" value="EXJ64907.1"/>
    <property type="molecule type" value="Genomic_DNA"/>
</dbReference>
<feature type="binding site" description="axial binding residue" evidence="15">
    <location>
        <position position="45"/>
    </location>
    <ligand>
        <name>heme</name>
        <dbReference type="ChEBI" id="CHEBI:30413"/>
    </ligand>
    <ligandPart>
        <name>Fe</name>
        <dbReference type="ChEBI" id="CHEBI:18248"/>
    </ligandPart>
</feature>
<evidence type="ECO:0000256" key="10">
    <source>
        <dbReference type="ARBA" id="ARBA00023004"/>
    </source>
</evidence>
<feature type="non-terminal residue" evidence="18">
    <location>
        <position position="1"/>
    </location>
</feature>
<evidence type="ECO:0000313" key="18">
    <source>
        <dbReference type="EMBL" id="EXJ64907.1"/>
    </source>
</evidence>
<dbReference type="GO" id="GO:0046872">
    <property type="term" value="F:metal ion binding"/>
    <property type="evidence" value="ECO:0007669"/>
    <property type="project" value="UniProtKB-UniRule"/>
</dbReference>
<evidence type="ECO:0000256" key="9">
    <source>
        <dbReference type="ARBA" id="ARBA00022729"/>
    </source>
</evidence>
<evidence type="ECO:0000256" key="16">
    <source>
        <dbReference type="SAM" id="SignalP"/>
    </source>
</evidence>
<proteinExistence type="inferred from homology"/>
<dbReference type="HOGENOM" id="CLU_063084_1_3_1"/>
<dbReference type="GeneID" id="19175859"/>
<dbReference type="OrthoDB" id="3065412at2759"/>
<keyword evidence="8 15" id="KW-0479">Metal-binding</keyword>
<feature type="chain" id="PRO_5004931012" description="CFEM domain-containing protein" evidence="16">
    <location>
        <begin position="19"/>
        <end position="168"/>
    </location>
</feature>
<protein>
    <recommendedName>
        <fullName evidence="17">CFEM domain-containing protein</fullName>
    </recommendedName>
</protein>
<dbReference type="PROSITE" id="PS52012">
    <property type="entry name" value="CFEM"/>
    <property type="match status" value="1"/>
</dbReference>
<keyword evidence="9 16" id="KW-0732">Signal</keyword>
<comment type="similarity">
    <text evidence="3">Belongs to the RBT5 family.</text>
</comment>
<sequence>FFSVAAVGISTLLHFAASQDLSTLPSCAVSCATSAIGSTGCAITDAACVCSASSFLTGVQSCISTACSPTDQAATLAFAQQYCGSAGVTITLPTASASAPPPGPTFTSSATIAPPATPATTTSYAPASYSAVSTAVPPAASYTGAASALRQQWAGLAGVVGLGVAALL</sequence>
<evidence type="ECO:0000313" key="19">
    <source>
        <dbReference type="Proteomes" id="UP000019473"/>
    </source>
</evidence>
<dbReference type="GO" id="GO:0005886">
    <property type="term" value="C:plasma membrane"/>
    <property type="evidence" value="ECO:0007669"/>
    <property type="project" value="UniProtKB-SubCell"/>
</dbReference>
<dbReference type="GO" id="GO:0005576">
    <property type="term" value="C:extracellular region"/>
    <property type="evidence" value="ECO:0007669"/>
    <property type="project" value="UniProtKB-SubCell"/>
</dbReference>
<feature type="disulfide bond" evidence="15">
    <location>
        <begin position="31"/>
        <end position="62"/>
    </location>
</feature>
<dbReference type="PANTHER" id="PTHR37928:SF2">
    <property type="entry name" value="GPI ANCHORED CFEM DOMAIN PROTEIN (AFU_ORTHOLOGUE AFUA_6G10580)"/>
    <property type="match status" value="1"/>
</dbReference>
<dbReference type="eggNOG" id="ENOG502SFDE">
    <property type="taxonomic scope" value="Eukaryota"/>
</dbReference>
<gene>
    <name evidence="18" type="ORF">A1O7_01246</name>
</gene>
<evidence type="ECO:0000256" key="6">
    <source>
        <dbReference type="ARBA" id="ARBA00022617"/>
    </source>
</evidence>
<evidence type="ECO:0000256" key="4">
    <source>
        <dbReference type="ARBA" id="ARBA00022475"/>
    </source>
</evidence>
<keyword evidence="13" id="KW-0325">Glycoprotein</keyword>
<keyword evidence="11" id="KW-0472">Membrane</keyword>
<evidence type="ECO:0000256" key="3">
    <source>
        <dbReference type="ARBA" id="ARBA00010031"/>
    </source>
</evidence>
<comment type="subcellular location">
    <subcellularLocation>
        <location evidence="1">Cell membrane</location>
        <topology evidence="1">Lipid-anchor</topology>
        <topology evidence="1">GPI-anchor</topology>
    </subcellularLocation>
    <subcellularLocation>
        <location evidence="2">Secreted</location>
    </subcellularLocation>
</comment>
<evidence type="ECO:0000259" key="17">
    <source>
        <dbReference type="PROSITE" id="PS52012"/>
    </source>
</evidence>
<keyword evidence="10 15" id="KW-0408">Iron</keyword>
<evidence type="ECO:0000256" key="1">
    <source>
        <dbReference type="ARBA" id="ARBA00004609"/>
    </source>
</evidence>
<evidence type="ECO:0000256" key="8">
    <source>
        <dbReference type="ARBA" id="ARBA00022723"/>
    </source>
</evidence>
<reference evidence="18 19" key="1">
    <citation type="submission" date="2013-03" db="EMBL/GenBank/DDBJ databases">
        <title>The Genome Sequence of Cladophialophora yegresii CBS 114405.</title>
        <authorList>
            <consortium name="The Broad Institute Genomics Platform"/>
            <person name="Cuomo C."/>
            <person name="de Hoog S."/>
            <person name="Gorbushina A."/>
            <person name="Walker B."/>
            <person name="Young S.K."/>
            <person name="Zeng Q."/>
            <person name="Gargeya S."/>
            <person name="Fitzgerald M."/>
            <person name="Haas B."/>
            <person name="Abouelleil A."/>
            <person name="Allen A.W."/>
            <person name="Alvarado L."/>
            <person name="Arachchi H.M."/>
            <person name="Berlin A.M."/>
            <person name="Chapman S.B."/>
            <person name="Gainer-Dewar J."/>
            <person name="Goldberg J."/>
            <person name="Griggs A."/>
            <person name="Gujja S."/>
            <person name="Hansen M."/>
            <person name="Howarth C."/>
            <person name="Imamovic A."/>
            <person name="Ireland A."/>
            <person name="Larimer J."/>
            <person name="McCowan C."/>
            <person name="Murphy C."/>
            <person name="Pearson M."/>
            <person name="Poon T.W."/>
            <person name="Priest M."/>
            <person name="Roberts A."/>
            <person name="Saif S."/>
            <person name="Shea T."/>
            <person name="Sisk P."/>
            <person name="Sykes S."/>
            <person name="Wortman J."/>
            <person name="Nusbaum C."/>
            <person name="Birren B."/>
        </authorList>
    </citation>
    <scope>NUCLEOTIDE SEQUENCE [LARGE SCALE GENOMIC DNA]</scope>
    <source>
        <strain evidence="18 19">CBS 114405</strain>
    </source>
</reference>
<evidence type="ECO:0000256" key="13">
    <source>
        <dbReference type="ARBA" id="ARBA00023180"/>
    </source>
</evidence>
<dbReference type="GO" id="GO:0098552">
    <property type="term" value="C:side of membrane"/>
    <property type="evidence" value="ECO:0007669"/>
    <property type="project" value="UniProtKB-KW"/>
</dbReference>
<feature type="disulfide bond" evidence="15">
    <location>
        <begin position="41"/>
        <end position="48"/>
    </location>
</feature>
<dbReference type="InterPro" id="IPR051735">
    <property type="entry name" value="CFEM_domain"/>
</dbReference>
<dbReference type="STRING" id="1182544.W9W9Y2"/>
<feature type="signal peptide" evidence="16">
    <location>
        <begin position="1"/>
        <end position="18"/>
    </location>
</feature>
<keyword evidence="7" id="KW-0336">GPI-anchor</keyword>